<protein>
    <submittedName>
        <fullName evidence="2">Phage holin family protein</fullName>
    </submittedName>
</protein>
<proteinExistence type="predicted"/>
<evidence type="ECO:0000313" key="3">
    <source>
        <dbReference type="Proteomes" id="UP000584642"/>
    </source>
</evidence>
<feature type="transmembrane region" description="Helical" evidence="1">
    <location>
        <begin position="72"/>
        <end position="98"/>
    </location>
</feature>
<dbReference type="InterPro" id="IPR009937">
    <property type="entry name" value="Phage_holin_3_6"/>
</dbReference>
<comment type="caution">
    <text evidence="2">The sequence shown here is derived from an EMBL/GenBank/DDBJ whole genome shotgun (WGS) entry which is preliminary data.</text>
</comment>
<sequence length="156" mass="16518">MSSAEDRDHNPGAHARGFDAEPRVRVDPRVQDRSIGSLFAELAREAANLARTEIELAKAELSEKAGSAAGGVAMLAVGGLIAFAGLLFLLGSATLALARVVEPWLAALIVGAVVLAIGGILALIGKSRLKARNLQPERTMETLREDKRWAQSQLGR</sequence>
<feature type="transmembrane region" description="Helical" evidence="1">
    <location>
        <begin position="104"/>
        <end position="124"/>
    </location>
</feature>
<keyword evidence="1" id="KW-0472">Membrane</keyword>
<evidence type="ECO:0000256" key="1">
    <source>
        <dbReference type="SAM" id="Phobius"/>
    </source>
</evidence>
<dbReference type="Pfam" id="PF07332">
    <property type="entry name" value="Phage_holin_3_6"/>
    <property type="match status" value="1"/>
</dbReference>
<evidence type="ECO:0000313" key="2">
    <source>
        <dbReference type="EMBL" id="NYZ18299.1"/>
    </source>
</evidence>
<dbReference type="RefSeq" id="WP_180280054.1">
    <property type="nucleotide sequence ID" value="NZ_JABFDB010000001.1"/>
</dbReference>
<keyword evidence="1" id="KW-0812">Transmembrane</keyword>
<accession>A0ABX2T1W6</accession>
<dbReference type="Proteomes" id="UP000584642">
    <property type="component" value="Unassembled WGS sequence"/>
</dbReference>
<keyword evidence="1" id="KW-1133">Transmembrane helix</keyword>
<gene>
    <name evidence="2" type="ORF">HND93_01130</name>
</gene>
<dbReference type="EMBL" id="JABFDB010000001">
    <property type="protein sequence ID" value="NYZ18299.1"/>
    <property type="molecule type" value="Genomic_DNA"/>
</dbReference>
<name>A0ABX2T1W6_9PROT</name>
<organism evidence="2 3">
    <name type="scientific">Azospirillum oleiclasticum</name>
    <dbReference type="NCBI Taxonomy" id="2735135"/>
    <lineage>
        <taxon>Bacteria</taxon>
        <taxon>Pseudomonadati</taxon>
        <taxon>Pseudomonadota</taxon>
        <taxon>Alphaproteobacteria</taxon>
        <taxon>Rhodospirillales</taxon>
        <taxon>Azospirillaceae</taxon>
        <taxon>Azospirillum</taxon>
    </lineage>
</organism>
<reference evidence="2 3" key="1">
    <citation type="submission" date="2020-05" db="EMBL/GenBank/DDBJ databases">
        <title>Azospirillum oleiclasticum sp. nov, a nitrogen-fixing and heavy crude oil-emulsifying bacterium isolated from the crude oil of Yumen Oilfield.</title>
        <authorList>
            <person name="Wu D."/>
            <person name="Cai M."/>
            <person name="Zhang X."/>
        </authorList>
    </citation>
    <scope>NUCLEOTIDE SEQUENCE [LARGE SCALE GENOMIC DNA]</scope>
    <source>
        <strain evidence="2 3">ROY-1-1-2</strain>
    </source>
</reference>
<keyword evidence="3" id="KW-1185">Reference proteome</keyword>